<dbReference type="Proteomes" id="UP001271274">
    <property type="component" value="Unassembled WGS sequence"/>
</dbReference>
<dbReference type="InterPro" id="IPR043991">
    <property type="entry name" value="Gp3-like"/>
</dbReference>
<gene>
    <name evidence="1" type="ORF">PV662_01430</name>
</gene>
<name>A0ABU4N7A5_9ACTN</name>
<keyword evidence="2" id="KW-1185">Reference proteome</keyword>
<accession>A0ABU4N7A5</accession>
<organism evidence="1 2">
    <name type="scientific">Streptomyces europaeiscabiei</name>
    <dbReference type="NCBI Taxonomy" id="146819"/>
    <lineage>
        <taxon>Bacteria</taxon>
        <taxon>Bacillati</taxon>
        <taxon>Actinomycetota</taxon>
        <taxon>Actinomycetes</taxon>
        <taxon>Kitasatosporales</taxon>
        <taxon>Streptomycetaceae</taxon>
        <taxon>Streptomyces</taxon>
    </lineage>
</organism>
<sequence>MGLRIFESDPDAKPAPKVEVQYDKPAFSFRTGMQVFDPKTKRSKPVSLANWRVCTDSEEVAKGIAELYGGSPVDFEPMKEQNWHVLTDTPAVEIVIAGSEAVEDKLIQWGQGGPTHECDGMYSMLPDDKGQPCGCPSTMKERKELARKRPPQGPAPSINIDFTLAGAGEELGKGKLIATAWTLAEVIHEVKDALDAVEGPALCRLEIVPVEYESEIHGRVRYKKPVITVLGSYNDAIAEDRD</sequence>
<dbReference type="Pfam" id="PF18897">
    <property type="entry name" value="Gp3-like"/>
    <property type="match status" value="1"/>
</dbReference>
<evidence type="ECO:0000313" key="2">
    <source>
        <dbReference type="Proteomes" id="UP001271274"/>
    </source>
</evidence>
<evidence type="ECO:0000313" key="1">
    <source>
        <dbReference type="EMBL" id="MDX3698436.1"/>
    </source>
</evidence>
<comment type="caution">
    <text evidence="1">The sequence shown here is derived from an EMBL/GenBank/DDBJ whole genome shotgun (WGS) entry which is preliminary data.</text>
</comment>
<proteinExistence type="predicted"/>
<protein>
    <recommendedName>
        <fullName evidence="3">LigA protein</fullName>
    </recommendedName>
</protein>
<evidence type="ECO:0008006" key="3">
    <source>
        <dbReference type="Google" id="ProtNLM"/>
    </source>
</evidence>
<dbReference type="EMBL" id="JARAYU010000001">
    <property type="protein sequence ID" value="MDX3698436.1"/>
    <property type="molecule type" value="Genomic_DNA"/>
</dbReference>
<dbReference type="RefSeq" id="WP_319061401.1">
    <property type="nucleotide sequence ID" value="NZ_JARAYT010000001.1"/>
</dbReference>
<reference evidence="1 2" key="1">
    <citation type="journal article" date="2023" name="Microb. Genom.">
        <title>Mesoterricola silvestris gen. nov., sp. nov., Mesoterricola sediminis sp. nov., Geothrix oryzae sp. nov., Geothrix edaphica sp. nov., Geothrix rubra sp. nov., and Geothrix limicola sp. nov., six novel members of Acidobacteriota isolated from soils.</title>
        <authorList>
            <person name="Weisberg A.J."/>
            <person name="Pearce E."/>
            <person name="Kramer C.G."/>
            <person name="Chang J.H."/>
            <person name="Clarke C.R."/>
        </authorList>
    </citation>
    <scope>NUCLEOTIDE SEQUENCE [LARGE SCALE GENOMIC DNA]</scope>
    <source>
        <strain evidence="1 2">ID09-01A</strain>
    </source>
</reference>